<dbReference type="SUPFAM" id="SSF48452">
    <property type="entry name" value="TPR-like"/>
    <property type="match status" value="1"/>
</dbReference>
<dbReference type="PANTHER" id="PTHR44858:SF1">
    <property type="entry name" value="UDP-N-ACETYLGLUCOSAMINE--PEPTIDE N-ACETYLGLUCOSAMINYLTRANSFERASE SPINDLY-RELATED"/>
    <property type="match status" value="1"/>
</dbReference>
<dbReference type="InterPro" id="IPR050498">
    <property type="entry name" value="Ycf3"/>
</dbReference>
<evidence type="ECO:0000256" key="1">
    <source>
        <dbReference type="ARBA" id="ARBA00022737"/>
    </source>
</evidence>
<dbReference type="Gene3D" id="1.25.40.10">
    <property type="entry name" value="Tetratricopeptide repeat domain"/>
    <property type="match status" value="1"/>
</dbReference>
<dbReference type="EMBL" id="CP120863">
    <property type="protein sequence ID" value="WFE91657.1"/>
    <property type="molecule type" value="Genomic_DNA"/>
</dbReference>
<keyword evidence="2 3" id="KW-0802">TPR repeat</keyword>
<evidence type="ECO:0000313" key="5">
    <source>
        <dbReference type="EMBL" id="WFE91657.1"/>
    </source>
</evidence>
<keyword evidence="6" id="KW-1185">Reference proteome</keyword>
<dbReference type="InterPro" id="IPR011990">
    <property type="entry name" value="TPR-like_helical_dom_sf"/>
</dbReference>
<organism evidence="5 6">
    <name type="scientific">Roseibium porphyridii</name>
    <dbReference type="NCBI Taxonomy" id="2866279"/>
    <lineage>
        <taxon>Bacteria</taxon>
        <taxon>Pseudomonadati</taxon>
        <taxon>Pseudomonadota</taxon>
        <taxon>Alphaproteobacteria</taxon>
        <taxon>Hyphomicrobiales</taxon>
        <taxon>Stappiaceae</taxon>
        <taxon>Roseibium</taxon>
    </lineage>
</organism>
<evidence type="ECO:0000313" key="6">
    <source>
        <dbReference type="Proteomes" id="UP001209803"/>
    </source>
</evidence>
<feature type="signal peptide" evidence="4">
    <location>
        <begin position="1"/>
        <end position="30"/>
    </location>
</feature>
<evidence type="ECO:0000256" key="3">
    <source>
        <dbReference type="PROSITE-ProRule" id="PRU00339"/>
    </source>
</evidence>
<keyword evidence="4" id="KW-0732">Signal</keyword>
<name>A0ABY8F872_9HYPH</name>
<feature type="chain" id="PRO_5045190359" evidence="4">
    <location>
        <begin position="31"/>
        <end position="188"/>
    </location>
</feature>
<dbReference type="Pfam" id="PF00515">
    <property type="entry name" value="TPR_1"/>
    <property type="match status" value="1"/>
</dbReference>
<proteinExistence type="predicted"/>
<dbReference type="Proteomes" id="UP001209803">
    <property type="component" value="Chromosome"/>
</dbReference>
<evidence type="ECO:0000256" key="2">
    <source>
        <dbReference type="ARBA" id="ARBA00022803"/>
    </source>
</evidence>
<dbReference type="PROSITE" id="PS50005">
    <property type="entry name" value="TPR"/>
    <property type="match status" value="1"/>
</dbReference>
<protein>
    <submittedName>
        <fullName evidence="5">Tetratricopeptide repeat protein</fullName>
    </submittedName>
</protein>
<gene>
    <name evidence="5" type="ORF">K1718_09945</name>
</gene>
<dbReference type="InterPro" id="IPR019734">
    <property type="entry name" value="TPR_rpt"/>
</dbReference>
<evidence type="ECO:0000256" key="4">
    <source>
        <dbReference type="SAM" id="SignalP"/>
    </source>
</evidence>
<dbReference type="PANTHER" id="PTHR44858">
    <property type="entry name" value="TETRATRICOPEPTIDE REPEAT PROTEIN 6"/>
    <property type="match status" value="1"/>
</dbReference>
<accession>A0ABY8F872</accession>
<keyword evidence="1" id="KW-0677">Repeat</keyword>
<feature type="repeat" description="TPR" evidence="3">
    <location>
        <begin position="107"/>
        <end position="140"/>
    </location>
</feature>
<dbReference type="RefSeq" id="WP_265684233.1">
    <property type="nucleotide sequence ID" value="NZ_CP120863.1"/>
</dbReference>
<sequence length="188" mass="21195">MSTLARNHSPYWVMAAIATAIMLLTVPPQAANATTEQDTLFRALKNAPNEVEAKKIENQIWESWLNAAPNPAIRERIDEAMSRRGIYDFQGAKDILDEVVKEAPDYSEGWNQRAFVLFLQGNYDESLEDIDRVLELEPRHFGALSGKAMIFLSMGRAKLGQKLLGEAVEIHPYLNERNLLIKPKGTDL</sequence>
<reference evidence="5 6" key="1">
    <citation type="submission" date="2023-03" db="EMBL/GenBank/DDBJ databases">
        <title>Roseibium porphyridii sp. nov. and Roseibium rhodosorbium sp. nov. isolated from marine algae, Porphyridium cruentum and Rhodosorus marinus, respectively.</title>
        <authorList>
            <person name="Lee M.W."/>
            <person name="Choi B.J."/>
            <person name="Lee J.K."/>
            <person name="Choi D.G."/>
            <person name="Baek J.H."/>
            <person name="Bayburt H."/>
            <person name="Kim J.M."/>
            <person name="Han D.M."/>
            <person name="Kim K.H."/>
            <person name="Jeon C.O."/>
        </authorList>
    </citation>
    <scope>NUCLEOTIDE SEQUENCE [LARGE SCALE GENOMIC DNA]</scope>
    <source>
        <strain evidence="5 6">KMA01</strain>
    </source>
</reference>
<dbReference type="SMART" id="SM00028">
    <property type="entry name" value="TPR"/>
    <property type="match status" value="2"/>
</dbReference>